<evidence type="ECO:0000256" key="3">
    <source>
        <dbReference type="ARBA" id="ARBA00022691"/>
    </source>
</evidence>
<comment type="caution">
    <text evidence="7">Lacks conserved residue(s) required for the propagation of feature annotation.</text>
</comment>
<dbReference type="InterPro" id="IPR020596">
    <property type="entry name" value="rRNA_Ade_Mease_Trfase_CS"/>
</dbReference>
<dbReference type="PROSITE" id="PS01131">
    <property type="entry name" value="RRNA_A_DIMETH"/>
    <property type="match status" value="1"/>
</dbReference>
<keyword evidence="4 7" id="KW-0694">RNA-binding</keyword>
<dbReference type="SUPFAM" id="SSF53335">
    <property type="entry name" value="S-adenosyl-L-methionine-dependent methyltransferases"/>
    <property type="match status" value="1"/>
</dbReference>
<evidence type="ECO:0000256" key="7">
    <source>
        <dbReference type="PROSITE-ProRule" id="PRU01026"/>
    </source>
</evidence>
<protein>
    <recommendedName>
        <fullName evidence="8">rRNA adenine N(6)-methyltransferase</fullName>
        <ecNumber evidence="8">2.1.1.-</ecNumber>
    </recommendedName>
</protein>
<dbReference type="Proteomes" id="UP000694408">
    <property type="component" value="Unplaced"/>
</dbReference>
<evidence type="ECO:0000259" key="9">
    <source>
        <dbReference type="SMART" id="SM00650"/>
    </source>
</evidence>
<keyword evidence="8" id="KW-0698">rRNA processing</keyword>
<organism evidence="10 11">
    <name type="scientific">Junco hyemalis</name>
    <name type="common">Dark-eyed junco</name>
    <dbReference type="NCBI Taxonomy" id="40217"/>
    <lineage>
        <taxon>Eukaryota</taxon>
        <taxon>Metazoa</taxon>
        <taxon>Chordata</taxon>
        <taxon>Craniata</taxon>
        <taxon>Vertebrata</taxon>
        <taxon>Euteleostomi</taxon>
        <taxon>Archelosauria</taxon>
        <taxon>Archosauria</taxon>
        <taxon>Dinosauria</taxon>
        <taxon>Saurischia</taxon>
        <taxon>Theropoda</taxon>
        <taxon>Coelurosauria</taxon>
        <taxon>Aves</taxon>
        <taxon>Neognathae</taxon>
        <taxon>Neoaves</taxon>
        <taxon>Telluraves</taxon>
        <taxon>Australaves</taxon>
        <taxon>Passeriformes</taxon>
        <taxon>Passerellidae</taxon>
        <taxon>Junco</taxon>
    </lineage>
</organism>
<dbReference type="CDD" id="cd02440">
    <property type="entry name" value="AdoMet_MTases"/>
    <property type="match status" value="1"/>
</dbReference>
<evidence type="ECO:0000256" key="5">
    <source>
        <dbReference type="ARBA" id="ARBA00035020"/>
    </source>
</evidence>
<comment type="similarity">
    <text evidence="7 8">Belongs to the class I-like SAM-binding methyltransferase superfamily. rRNA adenine N(6)-methyltransferase family.</text>
</comment>
<evidence type="ECO:0000256" key="1">
    <source>
        <dbReference type="ARBA" id="ARBA00022603"/>
    </source>
</evidence>
<dbReference type="InterPro" id="IPR001737">
    <property type="entry name" value="KsgA/Erm"/>
</dbReference>
<dbReference type="PANTHER" id="PTHR11727">
    <property type="entry name" value="DIMETHYLADENOSINE TRANSFERASE"/>
    <property type="match status" value="1"/>
</dbReference>
<feature type="binding site" evidence="7">
    <location>
        <position position="131"/>
    </location>
    <ligand>
        <name>S-adenosyl-L-methionine</name>
        <dbReference type="ChEBI" id="CHEBI:59789"/>
    </ligand>
</feature>
<dbReference type="GO" id="GO:0000179">
    <property type="term" value="F:rRNA (adenine-N6,N6-)-dimethyltransferase activity"/>
    <property type="evidence" value="ECO:0007669"/>
    <property type="project" value="UniProtKB-UniRule"/>
</dbReference>
<dbReference type="GO" id="GO:0005829">
    <property type="term" value="C:cytosol"/>
    <property type="evidence" value="ECO:0007669"/>
    <property type="project" value="TreeGrafter"/>
</dbReference>
<feature type="binding site" evidence="7">
    <location>
        <position position="66"/>
    </location>
    <ligand>
        <name>S-adenosyl-L-methionine</name>
        <dbReference type="ChEBI" id="CHEBI:59789"/>
    </ligand>
</feature>
<name>A0A8C5NJL7_JUNHY</name>
<feature type="binding site" evidence="7">
    <location>
        <position position="41"/>
    </location>
    <ligand>
        <name>S-adenosyl-L-methionine</name>
        <dbReference type="ChEBI" id="CHEBI:59789"/>
    </ligand>
</feature>
<feature type="binding site" evidence="7">
    <location>
        <position position="39"/>
    </location>
    <ligand>
        <name>S-adenosyl-L-methionine</name>
        <dbReference type="ChEBI" id="CHEBI:59789"/>
    </ligand>
</feature>
<dbReference type="InterPro" id="IPR020598">
    <property type="entry name" value="rRNA_Ade_methylase_Trfase_N"/>
</dbReference>
<evidence type="ECO:0000256" key="6">
    <source>
        <dbReference type="ARBA" id="ARBA00046134"/>
    </source>
</evidence>
<feature type="binding site" evidence="7">
    <location>
        <position position="87"/>
    </location>
    <ligand>
        <name>S-adenosyl-L-methionine</name>
        <dbReference type="ChEBI" id="CHEBI:59789"/>
    </ligand>
</feature>
<dbReference type="Pfam" id="PF00398">
    <property type="entry name" value="RrnaAD"/>
    <property type="match status" value="1"/>
</dbReference>
<dbReference type="Gene3D" id="3.40.50.150">
    <property type="entry name" value="Vaccinia Virus protein VP39"/>
    <property type="match status" value="1"/>
</dbReference>
<reference evidence="10" key="2">
    <citation type="submission" date="2025-09" db="UniProtKB">
        <authorList>
            <consortium name="Ensembl"/>
        </authorList>
    </citation>
    <scope>IDENTIFICATION</scope>
</reference>
<evidence type="ECO:0000313" key="10">
    <source>
        <dbReference type="Ensembl" id="ENSJHYP00000003422.1"/>
    </source>
</evidence>
<keyword evidence="3 7" id="KW-0949">S-adenosyl-L-methionine</keyword>
<keyword evidence="11" id="KW-1185">Reference proteome</keyword>
<dbReference type="PANTHER" id="PTHR11727:SF7">
    <property type="entry name" value="DIMETHYLADENOSINE TRANSFERASE-RELATED"/>
    <property type="match status" value="1"/>
</dbReference>
<keyword evidence="1 7" id="KW-0489">Methyltransferase</keyword>
<proteinExistence type="inferred from homology"/>
<evidence type="ECO:0000313" key="11">
    <source>
        <dbReference type="Proteomes" id="UP000694408"/>
    </source>
</evidence>
<accession>A0A8C5NJL7</accession>
<dbReference type="InterPro" id="IPR029063">
    <property type="entry name" value="SAM-dependent_MTases_sf"/>
</dbReference>
<feature type="domain" description="Ribosomal RNA adenine methylase transferase N-terminal" evidence="9">
    <location>
        <begin position="46"/>
        <end position="172"/>
    </location>
</feature>
<dbReference type="Ensembl" id="ENSJHYT00000004220.1">
    <property type="protein sequence ID" value="ENSJHYP00000003422.1"/>
    <property type="gene ID" value="ENSJHYG00000002820.1"/>
</dbReference>
<dbReference type="PROSITE" id="PS51689">
    <property type="entry name" value="SAM_RNA_A_N6_MT"/>
    <property type="match status" value="1"/>
</dbReference>
<dbReference type="EC" id="2.1.1.-" evidence="8"/>
<dbReference type="GO" id="GO:0003723">
    <property type="term" value="F:RNA binding"/>
    <property type="evidence" value="ECO:0007669"/>
    <property type="project" value="UniProtKB-UniRule"/>
</dbReference>
<comment type="subunit">
    <text evidence="5">Part of the small subunit (SSU) processome, composed of more than 70 proteins and the RNA chaperone small nucleolar RNA (snoRNA) U3.</text>
</comment>
<evidence type="ECO:0000256" key="4">
    <source>
        <dbReference type="ARBA" id="ARBA00022884"/>
    </source>
</evidence>
<evidence type="ECO:0000256" key="8">
    <source>
        <dbReference type="RuleBase" id="RU362106"/>
    </source>
</evidence>
<evidence type="ECO:0000256" key="2">
    <source>
        <dbReference type="ARBA" id="ARBA00022679"/>
    </source>
</evidence>
<comment type="function">
    <text evidence="6">Specifically dimethylates two adjacent adenosines in the loop of a conserved hairpin near the 3'-end of 18S rRNA in the 40S particle. Involved in the pre-rRNA processing steps leading to small-subunit rRNA production independently of its RNA-modifying catalytic activity. Part of the small subunit (SSU) processome, first precursor of the small eukaryotic ribosomal subunit. During the assembly of the SSU processome in the nucleolus, many ribosome biogenesis factors, an RNA chaperone and ribosomal proteins associate with the nascent pre-rRNA and work in concert to generate RNA folding, modifications, rearrangements and cleavage as well as targeted degradation of pre-ribosomal RNA by the RNA exosome.</text>
</comment>
<keyword evidence="2 7" id="KW-0808">Transferase</keyword>
<dbReference type="AlphaFoldDB" id="A0A8C5NJL7"/>
<dbReference type="SMART" id="SM00650">
    <property type="entry name" value="rADc"/>
    <property type="match status" value="1"/>
</dbReference>
<reference evidence="10" key="1">
    <citation type="submission" date="2025-08" db="UniProtKB">
        <authorList>
            <consortium name="Ensembl"/>
        </authorList>
    </citation>
    <scope>IDENTIFICATION</scope>
</reference>
<sequence length="175" mass="19998">MNACVKWGARPAQRGDEIQRVMKLLEDYSIQPKRAFGQNFLIDESIIEKIINSLDVEKYETVLEIGPGLGALTIPLRKRAKRMIAVEADRDMASILSKELKDSENFTLINEPFEHWNHDGLDTTNLLVVGNLPYNLTTNPPTIRRLYHLRNGQKNKFLCIPSKKESKGKTKTIFC</sequence>